<dbReference type="AlphaFoldDB" id="A0AAV9XCF1"/>
<feature type="compositionally biased region" description="Pro residues" evidence="1">
    <location>
        <begin position="1"/>
        <end position="11"/>
    </location>
</feature>
<feature type="compositionally biased region" description="Low complexity" evidence="1">
    <location>
        <begin position="46"/>
        <end position="68"/>
    </location>
</feature>
<feature type="region of interest" description="Disordered" evidence="1">
    <location>
        <begin position="305"/>
        <end position="348"/>
    </location>
</feature>
<reference evidence="2 3" key="1">
    <citation type="submission" date="2019-10" db="EMBL/GenBank/DDBJ databases">
        <authorList>
            <person name="Palmer J.M."/>
        </authorList>
    </citation>
    <scope>NUCLEOTIDE SEQUENCE [LARGE SCALE GENOMIC DNA]</scope>
    <source>
        <strain evidence="2 3">TWF694</strain>
    </source>
</reference>
<organism evidence="2 3">
    <name type="scientific">Orbilia ellipsospora</name>
    <dbReference type="NCBI Taxonomy" id="2528407"/>
    <lineage>
        <taxon>Eukaryota</taxon>
        <taxon>Fungi</taxon>
        <taxon>Dikarya</taxon>
        <taxon>Ascomycota</taxon>
        <taxon>Pezizomycotina</taxon>
        <taxon>Orbiliomycetes</taxon>
        <taxon>Orbiliales</taxon>
        <taxon>Orbiliaceae</taxon>
        <taxon>Orbilia</taxon>
    </lineage>
</organism>
<dbReference type="Proteomes" id="UP001365542">
    <property type="component" value="Unassembled WGS sequence"/>
</dbReference>
<evidence type="ECO:0000313" key="2">
    <source>
        <dbReference type="EMBL" id="KAK6539770.1"/>
    </source>
</evidence>
<keyword evidence="3" id="KW-1185">Reference proteome</keyword>
<feature type="region of interest" description="Disordered" evidence="1">
    <location>
        <begin position="1"/>
        <end position="82"/>
    </location>
</feature>
<gene>
    <name evidence="2" type="ORF">TWF694_009964</name>
</gene>
<feature type="compositionally biased region" description="Low complexity" evidence="1">
    <location>
        <begin position="338"/>
        <end position="348"/>
    </location>
</feature>
<name>A0AAV9XCF1_9PEZI</name>
<comment type="caution">
    <text evidence="2">The sequence shown here is derived from an EMBL/GenBank/DDBJ whole genome shotgun (WGS) entry which is preliminary data.</text>
</comment>
<evidence type="ECO:0000313" key="3">
    <source>
        <dbReference type="Proteomes" id="UP001365542"/>
    </source>
</evidence>
<accession>A0AAV9XCF1</accession>
<proteinExistence type="predicted"/>
<sequence>MSTPQPPPGPPAEKDKSKRRSIQRFVTRIIRSNKSKKSETAEPTEPTVIASSSTAAAPTAPPVTAAEIPTDETPASTAPVEGVVSTEPEAEAIAVPESSATPKPAVVNLPTLSLGVRQLVEKYGVEIPEVWPYAERPPPGERVEKPIRMRVRRYCHVCRTAFGSDKSCSSCGHKRCVECPRSPPSKEKKKTKTKYKEFDPYAGLTRPSKTGGQDLVHRKTRQRVHYKCHKCEADFAGQKICPQCSHNRCKKCHREPSRKPKPIEEIRRTKPIKWTCCDCTATSNITKTCLKCAHPRCVDCTREAPKKKKKKAPLITDVGSGTETKEEATTAPSDVDKISSALAAASIS</sequence>
<protein>
    <submittedName>
        <fullName evidence="2">Uncharacterized protein</fullName>
    </submittedName>
</protein>
<evidence type="ECO:0000256" key="1">
    <source>
        <dbReference type="SAM" id="MobiDB-lite"/>
    </source>
</evidence>
<dbReference type="EMBL" id="JAVHJO010000006">
    <property type="protein sequence ID" value="KAK6539770.1"/>
    <property type="molecule type" value="Genomic_DNA"/>
</dbReference>